<gene>
    <name evidence="2" type="ORF">E8A74_21870</name>
</gene>
<sequence length="107" mass="11899">MRSSQAARGAVSIASSHVATLQDHRGSRRHQPHRARLLERAHPRYRQGARSRALPGGPAPRRHRGRIPPRAARPARALDRGDVRGRSRAHARARGRRRPARACRGAP</sequence>
<organism evidence="2 3">
    <name type="scientific">Polyangium fumosum</name>
    <dbReference type="NCBI Taxonomy" id="889272"/>
    <lineage>
        <taxon>Bacteria</taxon>
        <taxon>Pseudomonadati</taxon>
        <taxon>Myxococcota</taxon>
        <taxon>Polyangia</taxon>
        <taxon>Polyangiales</taxon>
        <taxon>Polyangiaceae</taxon>
        <taxon>Polyangium</taxon>
    </lineage>
</organism>
<keyword evidence="3" id="KW-1185">Reference proteome</keyword>
<feature type="compositionally biased region" description="Basic residues" evidence="1">
    <location>
        <begin position="86"/>
        <end position="101"/>
    </location>
</feature>
<evidence type="ECO:0000313" key="2">
    <source>
        <dbReference type="EMBL" id="TKD05188.1"/>
    </source>
</evidence>
<evidence type="ECO:0000256" key="1">
    <source>
        <dbReference type="SAM" id="MobiDB-lite"/>
    </source>
</evidence>
<protein>
    <submittedName>
        <fullName evidence="2">Uncharacterized protein</fullName>
    </submittedName>
</protein>
<feature type="compositionally biased region" description="Basic and acidic residues" evidence="1">
    <location>
        <begin position="76"/>
        <end position="85"/>
    </location>
</feature>
<feature type="compositionally biased region" description="Basic residues" evidence="1">
    <location>
        <begin position="26"/>
        <end position="35"/>
    </location>
</feature>
<reference evidence="2 3" key="1">
    <citation type="submission" date="2019-04" db="EMBL/GenBank/DDBJ databases">
        <authorList>
            <person name="Li Y."/>
            <person name="Wang J."/>
        </authorList>
    </citation>
    <scope>NUCLEOTIDE SEQUENCE [LARGE SCALE GENOMIC DNA]</scope>
    <source>
        <strain evidence="2 3">DSM 14668</strain>
    </source>
</reference>
<dbReference type="EMBL" id="SSMQ01000022">
    <property type="protein sequence ID" value="TKD05188.1"/>
    <property type="molecule type" value="Genomic_DNA"/>
</dbReference>
<name>A0A4U1J9T9_9BACT</name>
<accession>A0A4U1J9T9</accession>
<dbReference type="AlphaFoldDB" id="A0A4U1J9T9"/>
<evidence type="ECO:0000313" key="3">
    <source>
        <dbReference type="Proteomes" id="UP000309215"/>
    </source>
</evidence>
<dbReference type="Proteomes" id="UP000309215">
    <property type="component" value="Unassembled WGS sequence"/>
</dbReference>
<feature type="region of interest" description="Disordered" evidence="1">
    <location>
        <begin position="1"/>
        <end position="107"/>
    </location>
</feature>
<comment type="caution">
    <text evidence="2">The sequence shown here is derived from an EMBL/GenBank/DDBJ whole genome shotgun (WGS) entry which is preliminary data.</text>
</comment>
<proteinExistence type="predicted"/>